<evidence type="ECO:0000313" key="3">
    <source>
        <dbReference type="Proteomes" id="UP000199663"/>
    </source>
</evidence>
<feature type="domain" description="DUF6734" evidence="1">
    <location>
        <begin position="1"/>
        <end position="290"/>
    </location>
</feature>
<protein>
    <recommendedName>
        <fullName evidence="1">DUF6734 domain-containing protein</fullName>
    </recommendedName>
</protein>
<dbReference type="Proteomes" id="UP000199663">
    <property type="component" value="Unassembled WGS sequence"/>
</dbReference>
<dbReference type="RefSeq" id="WP_019599865.1">
    <property type="nucleotide sequence ID" value="NZ_FNQC01000004.1"/>
</dbReference>
<evidence type="ECO:0000313" key="2">
    <source>
        <dbReference type="EMBL" id="SDY95509.1"/>
    </source>
</evidence>
<sequence>MKFVHTFWIDEGKDPLEAAFGWCSAKYHLMSWALSSLQLHKFYDNVELITDTKGKELLIDQLKLPYKKVRIELDNLVLGGIPGLWVMKKIYSYTLHKEPFLNIDGDVFIFKPFPEDLLSGQLIAQNIEQDFDYYKELVGLVGKTFGYVPFPIKSQIKESLPIKASNAGILGGKDFRFFEDYYKLVRKFVTENKLEISELTPAQMVNFNAVVEQYIFHCLSSDMGIEVNYLLDTVYDPSFFESFANFHHLPFKIPFMHALGDYKKNGWVCDQLANRLRLDYPEYYYRIIELFESQGGDDKVHGAHEGFSNSQKLVSSFSIKYSGKSEDEKFSRTKGIISSICNQEEIPTDISKFSIFQAIEWLEKELTDGRSMAILNDVFDFEKEKIRLTQSLPNDDIIWDNEQEAIDRVNLSFATDQWKEKVMLKLSPLSMTIESEWDWSQNHVFFTRVKHNNIENNLTLEPYYYRTLLLPDKHHGEIIEYLLNPMETYLISLLSKEAHISITVVKEQVILFFENVNEEKVLVYLEEAIRFLAYSGVIFLKMD</sequence>
<gene>
    <name evidence="2" type="ORF">SAMN05444412_10438</name>
</gene>
<dbReference type="EMBL" id="FNQC01000004">
    <property type="protein sequence ID" value="SDY95509.1"/>
    <property type="molecule type" value="Genomic_DNA"/>
</dbReference>
<evidence type="ECO:0000259" key="1">
    <source>
        <dbReference type="Pfam" id="PF20508"/>
    </source>
</evidence>
<dbReference type="InterPro" id="IPR046621">
    <property type="entry name" value="DUF6734"/>
</dbReference>
<accession>A0A1H3P540</accession>
<comment type="caution">
    <text evidence="2">The sequence shown here is derived from an EMBL/GenBank/DDBJ whole genome shotgun (WGS) entry which is preliminary data.</text>
</comment>
<reference evidence="2 3" key="1">
    <citation type="submission" date="2016-10" db="EMBL/GenBank/DDBJ databases">
        <authorList>
            <person name="Varghese N."/>
            <person name="Submissions S."/>
        </authorList>
    </citation>
    <scope>NUCLEOTIDE SEQUENCE [LARGE SCALE GENOMIC DNA]</scope>
    <source>
        <strain evidence="2 3">DSM 17997</strain>
    </source>
</reference>
<proteinExistence type="predicted"/>
<dbReference type="Pfam" id="PF20508">
    <property type="entry name" value="DUF6734"/>
    <property type="match status" value="1"/>
</dbReference>
<keyword evidence="3" id="KW-1185">Reference proteome</keyword>
<organism evidence="2 3">
    <name type="scientific">Rhodonellum ikkaensis</name>
    <dbReference type="NCBI Taxonomy" id="336829"/>
    <lineage>
        <taxon>Bacteria</taxon>
        <taxon>Pseudomonadati</taxon>
        <taxon>Bacteroidota</taxon>
        <taxon>Cytophagia</taxon>
        <taxon>Cytophagales</taxon>
        <taxon>Cytophagaceae</taxon>
        <taxon>Rhodonellum</taxon>
    </lineage>
</organism>
<name>A0A1H3P540_9BACT</name>